<gene>
    <name evidence="6" type="ORF">Sradi_4552500</name>
</gene>
<dbReference type="EMBL" id="JACGWJ010000020">
    <property type="protein sequence ID" value="KAL0340357.1"/>
    <property type="molecule type" value="Genomic_DNA"/>
</dbReference>
<dbReference type="SMART" id="SM00575">
    <property type="entry name" value="ZnF_PMZ"/>
    <property type="match status" value="1"/>
</dbReference>
<evidence type="ECO:0000259" key="5">
    <source>
        <dbReference type="PROSITE" id="PS50966"/>
    </source>
</evidence>
<accession>A0AAW2NA34</accession>
<dbReference type="Pfam" id="PF04434">
    <property type="entry name" value="SWIM"/>
    <property type="match status" value="1"/>
</dbReference>
<keyword evidence="3" id="KW-0862">Zinc</keyword>
<evidence type="ECO:0000313" key="6">
    <source>
        <dbReference type="EMBL" id="KAL0340357.1"/>
    </source>
</evidence>
<protein>
    <recommendedName>
        <fullName evidence="5">SWIM-type domain-containing protein</fullName>
    </recommendedName>
</protein>
<comment type="caution">
    <text evidence="6">The sequence shown here is derived from an EMBL/GenBank/DDBJ whole genome shotgun (WGS) entry which is preliminary data.</text>
</comment>
<dbReference type="GO" id="GO:0008270">
    <property type="term" value="F:zinc ion binding"/>
    <property type="evidence" value="ECO:0007669"/>
    <property type="project" value="UniProtKB-KW"/>
</dbReference>
<proteinExistence type="predicted"/>
<evidence type="ECO:0000256" key="4">
    <source>
        <dbReference type="PROSITE-ProRule" id="PRU00325"/>
    </source>
</evidence>
<keyword evidence="1" id="KW-0479">Metal-binding</keyword>
<dbReference type="InterPro" id="IPR007527">
    <property type="entry name" value="Znf_SWIM"/>
</dbReference>
<organism evidence="6">
    <name type="scientific">Sesamum radiatum</name>
    <name type="common">Black benniseed</name>
    <dbReference type="NCBI Taxonomy" id="300843"/>
    <lineage>
        <taxon>Eukaryota</taxon>
        <taxon>Viridiplantae</taxon>
        <taxon>Streptophyta</taxon>
        <taxon>Embryophyta</taxon>
        <taxon>Tracheophyta</taxon>
        <taxon>Spermatophyta</taxon>
        <taxon>Magnoliopsida</taxon>
        <taxon>eudicotyledons</taxon>
        <taxon>Gunneridae</taxon>
        <taxon>Pentapetalae</taxon>
        <taxon>asterids</taxon>
        <taxon>lamiids</taxon>
        <taxon>Lamiales</taxon>
        <taxon>Pedaliaceae</taxon>
        <taxon>Sesamum</taxon>
    </lineage>
</organism>
<keyword evidence="2 4" id="KW-0863">Zinc-finger</keyword>
<feature type="domain" description="SWIM-type" evidence="5">
    <location>
        <begin position="1"/>
        <end position="26"/>
    </location>
</feature>
<evidence type="ECO:0000256" key="2">
    <source>
        <dbReference type="ARBA" id="ARBA00022771"/>
    </source>
</evidence>
<dbReference type="AlphaFoldDB" id="A0AAW2NA34"/>
<name>A0AAW2NA34_SESRA</name>
<dbReference type="InterPro" id="IPR006564">
    <property type="entry name" value="Znf_PMZ"/>
</dbReference>
<reference evidence="6" key="2">
    <citation type="journal article" date="2024" name="Plant">
        <title>Genomic evolution and insights into agronomic trait innovations of Sesamum species.</title>
        <authorList>
            <person name="Miao H."/>
            <person name="Wang L."/>
            <person name="Qu L."/>
            <person name="Liu H."/>
            <person name="Sun Y."/>
            <person name="Le M."/>
            <person name="Wang Q."/>
            <person name="Wei S."/>
            <person name="Zheng Y."/>
            <person name="Lin W."/>
            <person name="Duan Y."/>
            <person name="Cao H."/>
            <person name="Xiong S."/>
            <person name="Wang X."/>
            <person name="Wei L."/>
            <person name="Li C."/>
            <person name="Ma Q."/>
            <person name="Ju M."/>
            <person name="Zhao R."/>
            <person name="Li G."/>
            <person name="Mu C."/>
            <person name="Tian Q."/>
            <person name="Mei H."/>
            <person name="Zhang T."/>
            <person name="Gao T."/>
            <person name="Zhang H."/>
        </authorList>
    </citation>
    <scope>NUCLEOTIDE SEQUENCE</scope>
    <source>
        <strain evidence="6">G02</strain>
    </source>
</reference>
<evidence type="ECO:0000256" key="1">
    <source>
        <dbReference type="ARBA" id="ARBA00022723"/>
    </source>
</evidence>
<sequence length="241" mass="26525">MACTCRKWDISGIPCKHAVSAIFNQNEMPEDYVHDYYTVDMYKKAYAPVIMGISGEMLWEHSLFIPPLPPNFGRGPGPAGLEEITHEVISGAETVEGMQQVRKVSRSSKLSVNKTLKKKPEVSMISKKSKVQDEGNQASMNDTNETEIENVVSAPPTTLPDEIEVPSQQQGLDIIASQQSQVLPTTGPSMFTQLQMSIPSLQTQSQQVLQTRLNIRAPPPIIGAVPSFSKRRASMTEGENP</sequence>
<evidence type="ECO:0000256" key="3">
    <source>
        <dbReference type="ARBA" id="ARBA00022833"/>
    </source>
</evidence>
<dbReference type="PROSITE" id="PS50966">
    <property type="entry name" value="ZF_SWIM"/>
    <property type="match status" value="1"/>
</dbReference>
<reference evidence="6" key="1">
    <citation type="submission" date="2020-06" db="EMBL/GenBank/DDBJ databases">
        <authorList>
            <person name="Li T."/>
            <person name="Hu X."/>
            <person name="Zhang T."/>
            <person name="Song X."/>
            <person name="Zhang H."/>
            <person name="Dai N."/>
            <person name="Sheng W."/>
            <person name="Hou X."/>
            <person name="Wei L."/>
        </authorList>
    </citation>
    <scope>NUCLEOTIDE SEQUENCE</scope>
    <source>
        <strain evidence="6">G02</strain>
        <tissue evidence="6">Leaf</tissue>
    </source>
</reference>